<dbReference type="PANTHER" id="PTHR43244:SF1">
    <property type="entry name" value="5,10-METHYLENETETRAHYDROMETHANOPTERIN REDUCTASE"/>
    <property type="match status" value="1"/>
</dbReference>
<dbReference type="PANTHER" id="PTHR43244">
    <property type="match status" value="1"/>
</dbReference>
<gene>
    <name evidence="3" type="ORF">NFRAN_1153</name>
</gene>
<accession>A0A484IBR2</accession>
<dbReference type="AlphaFoldDB" id="A0A484IBR2"/>
<dbReference type="Gene3D" id="3.20.20.30">
    <property type="entry name" value="Luciferase-like domain"/>
    <property type="match status" value="1"/>
</dbReference>
<dbReference type="InterPro" id="IPR011251">
    <property type="entry name" value="Luciferase-like_dom"/>
</dbReference>
<protein>
    <recommendedName>
        <fullName evidence="2">Luciferase-like domain-containing protein</fullName>
    </recommendedName>
</protein>
<dbReference type="SUPFAM" id="SSF51679">
    <property type="entry name" value="Bacterial luciferase-like"/>
    <property type="match status" value="1"/>
</dbReference>
<evidence type="ECO:0000259" key="2">
    <source>
        <dbReference type="Pfam" id="PF00296"/>
    </source>
</evidence>
<dbReference type="GeneID" id="39420568"/>
<evidence type="ECO:0000256" key="1">
    <source>
        <dbReference type="ARBA" id="ARBA00023002"/>
    </source>
</evidence>
<dbReference type="Proteomes" id="UP000294299">
    <property type="component" value="Chromosome NFRAN"/>
</dbReference>
<dbReference type="InterPro" id="IPR050564">
    <property type="entry name" value="F420-G6PD/mer"/>
</dbReference>
<dbReference type="GO" id="GO:0016705">
    <property type="term" value="F:oxidoreductase activity, acting on paired donors, with incorporation or reduction of molecular oxygen"/>
    <property type="evidence" value="ECO:0007669"/>
    <property type="project" value="InterPro"/>
</dbReference>
<organism evidence="3 4">
    <name type="scientific">Candidatus Nitrosocosmicus franklandianus</name>
    <dbReference type="NCBI Taxonomy" id="1798806"/>
    <lineage>
        <taxon>Archaea</taxon>
        <taxon>Nitrososphaerota</taxon>
        <taxon>Nitrososphaeria</taxon>
        <taxon>Nitrososphaerales</taxon>
        <taxon>Nitrososphaeraceae</taxon>
        <taxon>Candidatus Nitrosocosmicus</taxon>
    </lineage>
</organism>
<dbReference type="Pfam" id="PF00296">
    <property type="entry name" value="Bac_luciferase"/>
    <property type="match status" value="1"/>
</dbReference>
<sequence length="337" mass="38359">MSKSTEEIKTKLSIQAAHEQINPLDLLDDVAYLDTKDIQRCWTSDHYMPWWNTGASGGAAWPWMGAALARTTKLAIGTGVTAPILRYHPAIVAQVFATLAFMFPQRVFLGVGRGEALNEVPAGNRWPTNKEKFERLKESIKIIKKLWTEDWVTYNGEYYFVKDSKLYTKPSYLIPIYVAGLGKQSAQLAGEEGDGFVTNELDTNKIKDILFPAVKKGCAKSQKNYEQLEKILFIPASYDKDKEKAIESIRFWRGSMIKAFFDVDVHDPRKIEENGQVIDDDSLEKKLFIISNEEEGIKKLKPYLDIGFTEIVFTNSSPDRRQFVDIVTRLSDIINNQ</sequence>
<name>A0A484IBR2_9ARCH</name>
<dbReference type="RefSeq" id="WP_134483396.1">
    <property type="nucleotide sequence ID" value="NZ_LR216287.1"/>
</dbReference>
<dbReference type="InterPro" id="IPR036661">
    <property type="entry name" value="Luciferase-like_sf"/>
</dbReference>
<reference evidence="3 4" key="1">
    <citation type="submission" date="2019-02" db="EMBL/GenBank/DDBJ databases">
        <authorList>
            <person name="Lehtovirta-Morley E L."/>
        </authorList>
    </citation>
    <scope>NUCLEOTIDE SEQUENCE [LARGE SCALE GENOMIC DNA]</scope>
    <source>
        <strain evidence="3">NFRAN1</strain>
    </source>
</reference>
<dbReference type="EMBL" id="LR216287">
    <property type="protein sequence ID" value="VFJ13475.1"/>
    <property type="molecule type" value="Genomic_DNA"/>
</dbReference>
<evidence type="ECO:0000313" key="4">
    <source>
        <dbReference type="Proteomes" id="UP000294299"/>
    </source>
</evidence>
<evidence type="ECO:0000313" key="3">
    <source>
        <dbReference type="EMBL" id="VFJ13475.1"/>
    </source>
</evidence>
<keyword evidence="1" id="KW-0560">Oxidoreductase</keyword>
<dbReference type="OrthoDB" id="7684at2157"/>
<keyword evidence="4" id="KW-1185">Reference proteome</keyword>
<feature type="domain" description="Luciferase-like" evidence="2">
    <location>
        <begin position="27"/>
        <end position="309"/>
    </location>
</feature>
<proteinExistence type="predicted"/>
<dbReference type="CDD" id="cd01097">
    <property type="entry name" value="Tetrahydromethanopterin_reductase"/>
    <property type="match status" value="1"/>
</dbReference>
<dbReference type="KEGG" id="nfn:NFRAN_1153"/>